<accession>A0A0A9C026</accession>
<organism evidence="2">
    <name type="scientific">Arundo donax</name>
    <name type="common">Giant reed</name>
    <name type="synonym">Donax arundinaceus</name>
    <dbReference type="NCBI Taxonomy" id="35708"/>
    <lineage>
        <taxon>Eukaryota</taxon>
        <taxon>Viridiplantae</taxon>
        <taxon>Streptophyta</taxon>
        <taxon>Embryophyta</taxon>
        <taxon>Tracheophyta</taxon>
        <taxon>Spermatophyta</taxon>
        <taxon>Magnoliopsida</taxon>
        <taxon>Liliopsida</taxon>
        <taxon>Poales</taxon>
        <taxon>Poaceae</taxon>
        <taxon>PACMAD clade</taxon>
        <taxon>Arundinoideae</taxon>
        <taxon>Arundineae</taxon>
        <taxon>Arundo</taxon>
    </lineage>
</organism>
<name>A0A0A9C026_ARUDO</name>
<dbReference type="AlphaFoldDB" id="A0A0A9C026"/>
<feature type="region of interest" description="Disordered" evidence="1">
    <location>
        <begin position="1"/>
        <end position="20"/>
    </location>
</feature>
<sequence>MLDQAFRQGSSTFGHRHPLMNSVTTPNGVACFILFSSAQRSVLVMRGPHTPKGLFPSLLSPRCSYICHQ</sequence>
<evidence type="ECO:0000256" key="1">
    <source>
        <dbReference type="SAM" id="MobiDB-lite"/>
    </source>
</evidence>
<reference evidence="2" key="1">
    <citation type="submission" date="2014-09" db="EMBL/GenBank/DDBJ databases">
        <authorList>
            <person name="Magalhaes I.L.F."/>
            <person name="Oliveira U."/>
            <person name="Santos F.R."/>
            <person name="Vidigal T.H.D.A."/>
            <person name="Brescovit A.D."/>
            <person name="Santos A.J."/>
        </authorList>
    </citation>
    <scope>NUCLEOTIDE SEQUENCE</scope>
    <source>
        <tissue evidence="2">Shoot tissue taken approximately 20 cm above the soil surface</tissue>
    </source>
</reference>
<dbReference type="EMBL" id="GBRH01233008">
    <property type="protein sequence ID" value="JAD64887.1"/>
    <property type="molecule type" value="Transcribed_RNA"/>
</dbReference>
<proteinExistence type="predicted"/>
<evidence type="ECO:0000313" key="2">
    <source>
        <dbReference type="EMBL" id="JAD64887.1"/>
    </source>
</evidence>
<protein>
    <submittedName>
        <fullName evidence="2">Uncharacterized protein</fullName>
    </submittedName>
</protein>
<reference evidence="2" key="2">
    <citation type="journal article" date="2015" name="Data Brief">
        <title>Shoot transcriptome of the giant reed, Arundo donax.</title>
        <authorList>
            <person name="Barrero R.A."/>
            <person name="Guerrero F.D."/>
            <person name="Moolhuijzen P."/>
            <person name="Goolsby J.A."/>
            <person name="Tidwell J."/>
            <person name="Bellgard S.E."/>
            <person name="Bellgard M.I."/>
        </authorList>
    </citation>
    <scope>NUCLEOTIDE SEQUENCE</scope>
    <source>
        <tissue evidence="2">Shoot tissue taken approximately 20 cm above the soil surface</tissue>
    </source>
</reference>